<keyword evidence="4 5" id="KW-0574">Periplasm</keyword>
<comment type="similarity">
    <text evidence="5">Belongs to the bacterial solute-binding protein PotD/PotF family.</text>
</comment>
<evidence type="ECO:0000256" key="3">
    <source>
        <dbReference type="ARBA" id="ARBA00022729"/>
    </source>
</evidence>
<dbReference type="GO" id="GO:0042597">
    <property type="term" value="C:periplasmic space"/>
    <property type="evidence" value="ECO:0007669"/>
    <property type="project" value="UniProtKB-SubCell"/>
</dbReference>
<dbReference type="PRINTS" id="PR00909">
    <property type="entry name" value="SPERMDNBNDNG"/>
</dbReference>
<dbReference type="GO" id="GO:0019808">
    <property type="term" value="F:polyamine binding"/>
    <property type="evidence" value="ECO:0007669"/>
    <property type="project" value="InterPro"/>
</dbReference>
<reference evidence="8 9" key="1">
    <citation type="submission" date="2017-01" db="EMBL/GenBank/DDBJ databases">
        <authorList>
            <person name="Varghese N."/>
            <person name="Submissions S."/>
        </authorList>
    </citation>
    <scope>NUCLEOTIDE SEQUENCE [LARGE SCALE GENOMIC DNA]</scope>
    <source>
        <strain evidence="8 9">ATCC 35905</strain>
    </source>
</reference>
<dbReference type="Gene3D" id="3.40.190.10">
    <property type="entry name" value="Periplasmic binding protein-like II"/>
    <property type="match status" value="2"/>
</dbReference>
<dbReference type="PANTHER" id="PTHR30222">
    <property type="entry name" value="SPERMIDINE/PUTRESCINE-BINDING PERIPLASMIC PROTEIN"/>
    <property type="match status" value="1"/>
</dbReference>
<evidence type="ECO:0000256" key="7">
    <source>
        <dbReference type="SAM" id="SignalP"/>
    </source>
</evidence>
<keyword evidence="2 5" id="KW-0813">Transport</keyword>
<evidence type="ECO:0000313" key="8">
    <source>
        <dbReference type="EMBL" id="SIQ56767.1"/>
    </source>
</evidence>
<comment type="subcellular location">
    <subcellularLocation>
        <location evidence="1 5">Periplasm</location>
    </subcellularLocation>
</comment>
<evidence type="ECO:0000313" key="9">
    <source>
        <dbReference type="Proteomes" id="UP000186308"/>
    </source>
</evidence>
<dbReference type="Pfam" id="PF13416">
    <property type="entry name" value="SBP_bac_8"/>
    <property type="match status" value="1"/>
</dbReference>
<protein>
    <recommendedName>
        <fullName evidence="5">Putrescine-binding periplasmic protein</fullName>
    </recommendedName>
</protein>
<comment type="function">
    <text evidence="5">Required for the activity of the bacterial periplasmic transport system of putrescine.</text>
</comment>
<evidence type="ECO:0000256" key="4">
    <source>
        <dbReference type="ARBA" id="ARBA00022764"/>
    </source>
</evidence>
<gene>
    <name evidence="8" type="ORF">SAMN05421828_106102</name>
</gene>
<sequence>MKYRSDIIKRIVGSVALIGSVIAGTMAMAPPAQAAGKTLYLFNWQDYIGKGLIKKYEAHCGCTVVQTYYDSNSALAAKLKAGGDSQYDVIVPSSYYVPQLIHEGLIAKLDKKEIPNFRNLAAKFQNPSYDPNDEYTMPYQWGTTGIGYLKTKVTSLPESWAVLFDPKLNPSYPFALMGGSGRDTIGAACAYLGYRFTCNKKSEWIKAAKLIEKTEKRKNFTGFVDGDPAMGQIKKGTIAIGMTFNGAVAECYDDKSCLNSGYLLPKQGSEIWVDTMAIPKSAPDPKLAYDFINFILSAKAGAELSNYNLYGSPNAAAGPMLSDALKKPLIKPNAMQMKYLHFLPALAGTKLQTFNAIWTAVRQH</sequence>
<dbReference type="InterPro" id="IPR006059">
    <property type="entry name" value="SBP"/>
</dbReference>
<dbReference type="PIRSF" id="PIRSF019574">
    <property type="entry name" value="Periplasmic_polyamine_BP"/>
    <property type="match status" value="1"/>
</dbReference>
<dbReference type="AlphaFoldDB" id="A0A8G2FDQ0"/>
<name>A0A8G2FDQ0_ACIRU</name>
<evidence type="ECO:0000256" key="2">
    <source>
        <dbReference type="ARBA" id="ARBA00022448"/>
    </source>
</evidence>
<evidence type="ECO:0000256" key="1">
    <source>
        <dbReference type="ARBA" id="ARBA00004418"/>
    </source>
</evidence>
<feature type="chain" id="PRO_5034227378" description="Putrescine-binding periplasmic protein" evidence="7">
    <location>
        <begin position="35"/>
        <end position="364"/>
    </location>
</feature>
<evidence type="ECO:0000256" key="6">
    <source>
        <dbReference type="PIRSR" id="PIRSR019574-1"/>
    </source>
</evidence>
<dbReference type="InterPro" id="IPR001188">
    <property type="entry name" value="Sperm_putr-bd"/>
</dbReference>
<dbReference type="EMBL" id="FTNE01000006">
    <property type="protein sequence ID" value="SIQ56767.1"/>
    <property type="molecule type" value="Genomic_DNA"/>
</dbReference>
<keyword evidence="3 7" id="KW-0732">Signal</keyword>
<evidence type="ECO:0000256" key="5">
    <source>
        <dbReference type="PIRNR" id="PIRNR019574"/>
    </source>
</evidence>
<feature type="signal peptide" evidence="7">
    <location>
        <begin position="1"/>
        <end position="34"/>
    </location>
</feature>
<dbReference type="RefSeq" id="WP_245594083.1">
    <property type="nucleotide sequence ID" value="NZ_FTNE01000006.1"/>
</dbReference>
<accession>A0A8G2FDQ0</accession>
<dbReference type="CDD" id="cd13590">
    <property type="entry name" value="PBP2_PotD_PotF_like"/>
    <property type="match status" value="1"/>
</dbReference>
<keyword evidence="9" id="KW-1185">Reference proteome</keyword>
<organism evidence="8 9">
    <name type="scientific">Acidiphilium rubrum</name>
    <dbReference type="NCBI Taxonomy" id="526"/>
    <lineage>
        <taxon>Bacteria</taxon>
        <taxon>Pseudomonadati</taxon>
        <taxon>Pseudomonadota</taxon>
        <taxon>Alphaproteobacteria</taxon>
        <taxon>Acetobacterales</taxon>
        <taxon>Acidocellaceae</taxon>
        <taxon>Acidiphilium</taxon>
    </lineage>
</organism>
<dbReference type="GO" id="GO:0015846">
    <property type="term" value="P:polyamine transport"/>
    <property type="evidence" value="ECO:0007669"/>
    <property type="project" value="InterPro"/>
</dbReference>
<feature type="binding site" evidence="6">
    <location>
        <position position="95"/>
    </location>
    <ligand>
        <name>spermidine</name>
        <dbReference type="ChEBI" id="CHEBI:57834"/>
    </ligand>
</feature>
<proteinExistence type="inferred from homology"/>
<comment type="caution">
    <text evidence="8">The sequence shown here is derived from an EMBL/GenBank/DDBJ whole genome shotgun (WGS) entry which is preliminary data.</text>
</comment>
<dbReference type="SUPFAM" id="SSF53850">
    <property type="entry name" value="Periplasmic binding protein-like II"/>
    <property type="match status" value="1"/>
</dbReference>
<dbReference type="Proteomes" id="UP000186308">
    <property type="component" value="Unassembled WGS sequence"/>
</dbReference>
<dbReference type="PANTHER" id="PTHR30222:SF17">
    <property type="entry name" value="SPERMIDINE_PUTRESCINE-BINDING PERIPLASMIC PROTEIN"/>
    <property type="match status" value="1"/>
</dbReference>